<dbReference type="Gene3D" id="3.10.450.50">
    <property type="match status" value="1"/>
</dbReference>
<reference evidence="2 3" key="1">
    <citation type="submission" date="2021-12" db="EMBL/GenBank/DDBJ databases">
        <title>Discovery of the Pendulisporaceae a myxobacterial family with distinct sporulation behavior and unique specialized metabolism.</title>
        <authorList>
            <person name="Garcia R."/>
            <person name="Popoff A."/>
            <person name="Bader C.D."/>
            <person name="Loehr J."/>
            <person name="Walesch S."/>
            <person name="Walt C."/>
            <person name="Boldt J."/>
            <person name="Bunk B."/>
            <person name="Haeckl F.J.F.P.J."/>
            <person name="Gunesch A.P."/>
            <person name="Birkelbach J."/>
            <person name="Nuebel U."/>
            <person name="Pietschmann T."/>
            <person name="Bach T."/>
            <person name="Mueller R."/>
        </authorList>
    </citation>
    <scope>NUCLEOTIDE SEQUENCE [LARGE SCALE GENOMIC DNA]</scope>
    <source>
        <strain evidence="2 3">MSr12523</strain>
    </source>
</reference>
<sequence length="130" mass="14333">MTTQAFTVESFARFWAKPDAALVPHAVTEDVVGHWPGLEEPAQGVVAYAERIAQVLALVPDLRLEVLEHATNDDLLFIRWRALGTGAKGPFALSGIDRIRLREGRVAENVIVFDTVRFRDLVGAPVPYSP</sequence>
<dbReference type="InterPro" id="IPR032710">
    <property type="entry name" value="NTF2-like_dom_sf"/>
</dbReference>
<gene>
    <name evidence="2" type="ORF">LZC95_31980</name>
</gene>
<evidence type="ECO:0000313" key="2">
    <source>
        <dbReference type="EMBL" id="WXA91061.1"/>
    </source>
</evidence>
<dbReference type="InterPro" id="IPR037401">
    <property type="entry name" value="SnoaL-like"/>
</dbReference>
<dbReference type="Proteomes" id="UP001379533">
    <property type="component" value="Chromosome"/>
</dbReference>
<dbReference type="RefSeq" id="WP_394841680.1">
    <property type="nucleotide sequence ID" value="NZ_CP089982.1"/>
</dbReference>
<protein>
    <submittedName>
        <fullName evidence="2">Ester cyclase</fullName>
    </submittedName>
</protein>
<evidence type="ECO:0000259" key="1">
    <source>
        <dbReference type="Pfam" id="PF12680"/>
    </source>
</evidence>
<name>A0ABZ2JXB2_9BACT</name>
<feature type="domain" description="SnoaL-like" evidence="1">
    <location>
        <begin position="8"/>
        <end position="108"/>
    </location>
</feature>
<dbReference type="Pfam" id="PF12680">
    <property type="entry name" value="SnoaL_2"/>
    <property type="match status" value="1"/>
</dbReference>
<organism evidence="2 3">
    <name type="scientific">Pendulispora brunnea</name>
    <dbReference type="NCBI Taxonomy" id="2905690"/>
    <lineage>
        <taxon>Bacteria</taxon>
        <taxon>Pseudomonadati</taxon>
        <taxon>Myxococcota</taxon>
        <taxon>Myxococcia</taxon>
        <taxon>Myxococcales</taxon>
        <taxon>Sorangiineae</taxon>
        <taxon>Pendulisporaceae</taxon>
        <taxon>Pendulispora</taxon>
    </lineage>
</organism>
<keyword evidence="3" id="KW-1185">Reference proteome</keyword>
<dbReference type="EMBL" id="CP089982">
    <property type="protein sequence ID" value="WXA91061.1"/>
    <property type="molecule type" value="Genomic_DNA"/>
</dbReference>
<accession>A0ABZ2JXB2</accession>
<evidence type="ECO:0000313" key="3">
    <source>
        <dbReference type="Proteomes" id="UP001379533"/>
    </source>
</evidence>
<dbReference type="SUPFAM" id="SSF54427">
    <property type="entry name" value="NTF2-like"/>
    <property type="match status" value="1"/>
</dbReference>
<proteinExistence type="predicted"/>